<dbReference type="EC" id="2.1.1.-" evidence="5"/>
<keyword evidence="1 5" id="KW-0489">Methyltransferase</keyword>
<keyword evidence="2 5" id="KW-0808">Transferase</keyword>
<feature type="domain" description="Methyltransferase type 11" evidence="4">
    <location>
        <begin position="55"/>
        <end position="150"/>
    </location>
</feature>
<sequence length="277" mass="29294">MSATQLDHAEVMTALREKQQQVWSSGDYNRIAALTVAVNETLVSTAEIVPDEKVLDVATGTGHAALAAARVGALVTGIDYVPALLDLARGRAAAERLDVGFVEAPAEQLPFEDGSFDVAISAIGVMFAADHDRAASELGRVVRGGGRIVLASWTRSGFVGGILGIVGKHVSPPPGAQSPVRWGEEDVVAELLGDRVGDVQSSLHTVTQRFTSAEAFADLFLTYYGPTRAAAMRLDEAGRTALRADLVHHAEANARGHGTGSGVVLDWEYRIVTATRR</sequence>
<comment type="caution">
    <text evidence="5">The sequence shown here is derived from an EMBL/GenBank/DDBJ whole genome shotgun (WGS) entry which is preliminary data.</text>
</comment>
<dbReference type="InterPro" id="IPR013216">
    <property type="entry name" value="Methyltransf_11"/>
</dbReference>
<reference evidence="6" key="1">
    <citation type="journal article" date="2019" name="Int. J. Syst. Evol. Microbiol.">
        <title>The Global Catalogue of Microorganisms (GCM) 10K type strain sequencing project: providing services to taxonomists for standard genome sequencing and annotation.</title>
        <authorList>
            <consortium name="The Broad Institute Genomics Platform"/>
            <consortium name="The Broad Institute Genome Sequencing Center for Infectious Disease"/>
            <person name="Wu L."/>
            <person name="Ma J."/>
        </authorList>
    </citation>
    <scope>NUCLEOTIDE SEQUENCE [LARGE SCALE GENOMIC DNA]</scope>
    <source>
        <strain evidence="6">FCH27</strain>
    </source>
</reference>
<evidence type="ECO:0000259" key="4">
    <source>
        <dbReference type="Pfam" id="PF08241"/>
    </source>
</evidence>
<dbReference type="PANTHER" id="PTHR43464">
    <property type="entry name" value="METHYLTRANSFERASE"/>
    <property type="match status" value="1"/>
</dbReference>
<dbReference type="Pfam" id="PF08241">
    <property type="entry name" value="Methyltransf_11"/>
    <property type="match status" value="1"/>
</dbReference>
<dbReference type="GO" id="GO:0008168">
    <property type="term" value="F:methyltransferase activity"/>
    <property type="evidence" value="ECO:0007669"/>
    <property type="project" value="UniProtKB-KW"/>
</dbReference>
<dbReference type="InterPro" id="IPR029063">
    <property type="entry name" value="SAM-dependent_MTases_sf"/>
</dbReference>
<protein>
    <submittedName>
        <fullName evidence="5">Class I SAM-dependent methyltransferase</fullName>
        <ecNumber evidence="5">2.1.1.-</ecNumber>
    </submittedName>
</protein>
<dbReference type="Proteomes" id="UP001596524">
    <property type="component" value="Unassembled WGS sequence"/>
</dbReference>
<evidence type="ECO:0000313" key="5">
    <source>
        <dbReference type="EMBL" id="MFC7360213.1"/>
    </source>
</evidence>
<evidence type="ECO:0000313" key="6">
    <source>
        <dbReference type="Proteomes" id="UP001596524"/>
    </source>
</evidence>
<keyword evidence="3" id="KW-0949">S-adenosyl-L-methionine</keyword>
<dbReference type="PANTHER" id="PTHR43464:SF19">
    <property type="entry name" value="UBIQUINONE BIOSYNTHESIS O-METHYLTRANSFERASE, MITOCHONDRIAL"/>
    <property type="match status" value="1"/>
</dbReference>
<evidence type="ECO:0000256" key="3">
    <source>
        <dbReference type="ARBA" id="ARBA00022691"/>
    </source>
</evidence>
<dbReference type="RefSeq" id="WP_255891932.1">
    <property type="nucleotide sequence ID" value="NZ_JAFMZM010000005.1"/>
</dbReference>
<dbReference type="SUPFAM" id="SSF53335">
    <property type="entry name" value="S-adenosyl-L-methionine-dependent methyltransferases"/>
    <property type="match status" value="1"/>
</dbReference>
<keyword evidence="6" id="KW-1185">Reference proteome</keyword>
<evidence type="ECO:0000256" key="1">
    <source>
        <dbReference type="ARBA" id="ARBA00022603"/>
    </source>
</evidence>
<dbReference type="GO" id="GO:0032259">
    <property type="term" value="P:methylation"/>
    <property type="evidence" value="ECO:0007669"/>
    <property type="project" value="UniProtKB-KW"/>
</dbReference>
<dbReference type="CDD" id="cd02440">
    <property type="entry name" value="AdoMet_MTases"/>
    <property type="match status" value="1"/>
</dbReference>
<accession>A0ABW2MZT5</accession>
<dbReference type="Gene3D" id="3.40.50.150">
    <property type="entry name" value="Vaccinia Virus protein VP39"/>
    <property type="match status" value="1"/>
</dbReference>
<proteinExistence type="predicted"/>
<name>A0ABW2MZT5_9ACTN</name>
<evidence type="ECO:0000256" key="2">
    <source>
        <dbReference type="ARBA" id="ARBA00022679"/>
    </source>
</evidence>
<dbReference type="EMBL" id="JBHTCH010000006">
    <property type="protein sequence ID" value="MFC7360213.1"/>
    <property type="molecule type" value="Genomic_DNA"/>
</dbReference>
<organism evidence="5 6">
    <name type="scientific">Nocardioides astragali</name>
    <dbReference type="NCBI Taxonomy" id="1776736"/>
    <lineage>
        <taxon>Bacteria</taxon>
        <taxon>Bacillati</taxon>
        <taxon>Actinomycetota</taxon>
        <taxon>Actinomycetes</taxon>
        <taxon>Propionibacteriales</taxon>
        <taxon>Nocardioidaceae</taxon>
        <taxon>Nocardioides</taxon>
    </lineage>
</organism>
<gene>
    <name evidence="5" type="ORF">ACFQO6_08000</name>
</gene>